<name>M1HPG5_PBCVI</name>
<reference evidence="1 2" key="1">
    <citation type="submission" date="2012-10" db="EMBL/GenBank/DDBJ databases">
        <title>Towards defining the chloroviruses: a genomic journey through a genus of large DNA viruses.</title>
        <authorList>
            <person name="Jeanniard A."/>
            <person name="Dunigan D.D."/>
            <person name="Gurnon J.R."/>
            <person name="Agarkova I."/>
            <person name="Kang M."/>
            <person name="Vitek J."/>
            <person name="Duncan G."/>
            <person name="McClung O.W."/>
            <person name="Larsen M."/>
            <person name="Claverie J.-M."/>
            <person name="Van Etten J.L."/>
            <person name="Blanc G."/>
        </authorList>
    </citation>
    <scope>NUCLEOTIDE SEQUENCE [LARGE SCALE GENOMIC DNA]</scope>
</reference>
<protein>
    <submittedName>
        <fullName evidence="1">Uncharacterized protein</fullName>
    </submittedName>
</protein>
<accession>M1HPG5</accession>
<dbReference type="EMBL" id="JX997169">
    <property type="protein sequence ID" value="AGE53762.1"/>
    <property type="molecule type" value="Genomic_DNA"/>
</dbReference>
<dbReference type="Proteomes" id="UP000247091">
    <property type="component" value="Segment"/>
</dbReference>
<gene>
    <name evidence="1" type="primary">IL-3A_087L</name>
    <name evidence="1" type="ORF">PBCVIL3A_087L</name>
</gene>
<evidence type="ECO:0000313" key="1">
    <source>
        <dbReference type="EMBL" id="AGE53762.1"/>
    </source>
</evidence>
<evidence type="ECO:0000313" key="2">
    <source>
        <dbReference type="Proteomes" id="UP000247091"/>
    </source>
</evidence>
<organism evidence="1 2">
    <name type="scientific">Paramecium bursaria Chlorella virus IL3A</name>
    <name type="common">PBCV-IL3A</name>
    <dbReference type="NCBI Taxonomy" id="46019"/>
    <lineage>
        <taxon>Viruses</taxon>
        <taxon>Varidnaviria</taxon>
        <taxon>Bamfordvirae</taxon>
        <taxon>Nucleocytoviricota</taxon>
        <taxon>Megaviricetes</taxon>
        <taxon>Algavirales</taxon>
        <taxon>Phycodnaviridae</taxon>
        <taxon>Chlorovirus</taxon>
        <taxon>Chlorovirus illinoense</taxon>
    </lineage>
</organism>
<organismHost>
    <name type="scientific">Chlorella</name>
    <dbReference type="NCBI Taxonomy" id="3071"/>
</organismHost>
<sequence length="188" mass="22225">MYSRVQLYTDKEEVSVEMFVTFRKTLKKLLSDEYIKYYEEPPVGLTTKKLMKTLRNHVCYDGITKNTDFDIRTVSHIEMGSILAHMVFSVYTMICMRYQRVKCDSYNWNKYGRHSAIHMFLSEFIGVIDDAPRKLHAVDRMTRALDFIDAAEDKFPFCSVVTKDLAKIDAYFNRMWDIKMIDDDDNSE</sequence>
<proteinExistence type="predicted"/>